<keyword evidence="5" id="KW-0238">DNA-binding</keyword>
<dbReference type="GO" id="GO:0016987">
    <property type="term" value="F:sigma factor activity"/>
    <property type="evidence" value="ECO:0007669"/>
    <property type="project" value="UniProtKB-KW"/>
</dbReference>
<feature type="domain" description="HTH luxR-type" evidence="8">
    <location>
        <begin position="156"/>
        <end position="183"/>
    </location>
</feature>
<dbReference type="InterPro" id="IPR039425">
    <property type="entry name" value="RNA_pol_sigma-70-like"/>
</dbReference>
<dbReference type="GO" id="GO:0003677">
    <property type="term" value="F:DNA binding"/>
    <property type="evidence" value="ECO:0007669"/>
    <property type="project" value="UniProtKB-KW"/>
</dbReference>
<dbReference type="RefSeq" id="WP_136080498.1">
    <property type="nucleotide sequence ID" value="NZ_CAAHFG010000002.1"/>
</dbReference>
<dbReference type="InterPro" id="IPR013325">
    <property type="entry name" value="RNA_pol_sigma_r2"/>
</dbReference>
<evidence type="ECO:0000259" key="8">
    <source>
        <dbReference type="PROSITE" id="PS00622"/>
    </source>
</evidence>
<proteinExistence type="inferred from homology"/>
<dbReference type="PANTHER" id="PTHR43133:SF8">
    <property type="entry name" value="RNA POLYMERASE SIGMA FACTOR HI_1459-RELATED"/>
    <property type="match status" value="1"/>
</dbReference>
<gene>
    <name evidence="9" type="ORF">PDESU_03442</name>
</gene>
<dbReference type="InterPro" id="IPR000792">
    <property type="entry name" value="Tscrpt_reg_LuxR_C"/>
</dbReference>
<accession>A0A6C2U4A1</accession>
<dbReference type="InterPro" id="IPR014284">
    <property type="entry name" value="RNA_pol_sigma-70_dom"/>
</dbReference>
<protein>
    <recommendedName>
        <fullName evidence="2">RNA polymerase sigma factor SigS</fullName>
    </recommendedName>
</protein>
<organism evidence="9 10">
    <name type="scientific">Pontiella desulfatans</name>
    <dbReference type="NCBI Taxonomy" id="2750659"/>
    <lineage>
        <taxon>Bacteria</taxon>
        <taxon>Pseudomonadati</taxon>
        <taxon>Kiritimatiellota</taxon>
        <taxon>Kiritimatiellia</taxon>
        <taxon>Kiritimatiellales</taxon>
        <taxon>Pontiellaceae</taxon>
        <taxon>Pontiella</taxon>
    </lineage>
</organism>
<keyword evidence="3" id="KW-0805">Transcription regulation</keyword>
<dbReference type="SUPFAM" id="SSF88946">
    <property type="entry name" value="Sigma2 domain of RNA polymerase sigma factors"/>
    <property type="match status" value="1"/>
</dbReference>
<dbReference type="GO" id="GO:0006352">
    <property type="term" value="P:DNA-templated transcription initiation"/>
    <property type="evidence" value="ECO:0007669"/>
    <property type="project" value="InterPro"/>
</dbReference>
<dbReference type="AlphaFoldDB" id="A0A6C2U4A1"/>
<evidence type="ECO:0000256" key="6">
    <source>
        <dbReference type="ARBA" id="ARBA00023163"/>
    </source>
</evidence>
<dbReference type="PANTHER" id="PTHR43133">
    <property type="entry name" value="RNA POLYMERASE ECF-TYPE SIGMA FACTO"/>
    <property type="match status" value="1"/>
</dbReference>
<evidence type="ECO:0000313" key="10">
    <source>
        <dbReference type="Proteomes" id="UP000366872"/>
    </source>
</evidence>
<dbReference type="Proteomes" id="UP000366872">
    <property type="component" value="Unassembled WGS sequence"/>
</dbReference>
<evidence type="ECO:0000313" key="9">
    <source>
        <dbReference type="EMBL" id="VGO14872.1"/>
    </source>
</evidence>
<dbReference type="SUPFAM" id="SSF46894">
    <property type="entry name" value="C-terminal effector domain of the bipartite response regulators"/>
    <property type="match status" value="1"/>
</dbReference>
<evidence type="ECO:0000256" key="4">
    <source>
        <dbReference type="ARBA" id="ARBA00023082"/>
    </source>
</evidence>
<dbReference type="EMBL" id="CAAHFG010000002">
    <property type="protein sequence ID" value="VGO14872.1"/>
    <property type="molecule type" value="Genomic_DNA"/>
</dbReference>
<reference evidence="9 10" key="1">
    <citation type="submission" date="2019-04" db="EMBL/GenBank/DDBJ databases">
        <authorList>
            <person name="Van Vliet M D."/>
        </authorList>
    </citation>
    <scope>NUCLEOTIDE SEQUENCE [LARGE SCALE GENOMIC DNA]</scope>
    <source>
        <strain evidence="9 10">F1</strain>
    </source>
</reference>
<evidence type="ECO:0000256" key="3">
    <source>
        <dbReference type="ARBA" id="ARBA00023015"/>
    </source>
</evidence>
<evidence type="ECO:0000256" key="1">
    <source>
        <dbReference type="ARBA" id="ARBA00007788"/>
    </source>
</evidence>
<name>A0A6C2U4A1_PONDE</name>
<evidence type="ECO:0000256" key="7">
    <source>
        <dbReference type="ARBA" id="ARBA00024701"/>
    </source>
</evidence>
<sequence length="197" mass="23209">MSEEWNTRQSLLIRAKDPTDEEAWADFVKYYERFIYHLLHRMNIHAADFDDMVQVILVKLWKNLQKYEKHEAKFRTWLALVVRNAVYDYYKAEQRRGKVIASDVELDESVQPSEGSDLETIIEKEWELYMTNFALERMRGIFSATAVQVFELSLTGKAAKEIAGQLKITVDSVYTLKNRVKARFIKEIGAIMREVEF</sequence>
<keyword evidence="10" id="KW-1185">Reference proteome</keyword>
<dbReference type="InterPro" id="IPR016032">
    <property type="entry name" value="Sig_transdc_resp-reg_C-effctor"/>
</dbReference>
<evidence type="ECO:0000256" key="5">
    <source>
        <dbReference type="ARBA" id="ARBA00023125"/>
    </source>
</evidence>
<dbReference type="NCBIfam" id="TIGR02937">
    <property type="entry name" value="sigma70-ECF"/>
    <property type="match status" value="1"/>
</dbReference>
<dbReference type="PROSITE" id="PS00622">
    <property type="entry name" value="HTH_LUXR_1"/>
    <property type="match status" value="1"/>
</dbReference>
<comment type="similarity">
    <text evidence="1">Belongs to the sigma-70 factor family.</text>
</comment>
<dbReference type="Gene3D" id="1.10.1740.10">
    <property type="match status" value="1"/>
</dbReference>
<dbReference type="InterPro" id="IPR007627">
    <property type="entry name" value="RNA_pol_sigma70_r2"/>
</dbReference>
<keyword evidence="6" id="KW-0804">Transcription</keyword>
<evidence type="ECO:0000256" key="2">
    <source>
        <dbReference type="ARBA" id="ARBA00021245"/>
    </source>
</evidence>
<dbReference type="Pfam" id="PF04542">
    <property type="entry name" value="Sigma70_r2"/>
    <property type="match status" value="1"/>
</dbReference>
<comment type="function">
    <text evidence="7">Sigma factors are initiation factors that promote the attachment of RNA polymerase to specific initiation sites and are then released. Sigma-S contributes to the protection against external stress, thus playing a role in cellular fitness and survival.</text>
</comment>
<keyword evidence="4" id="KW-0731">Sigma factor</keyword>